<dbReference type="EMBL" id="CP017641">
    <property type="protein sequence ID" value="APZ91969.1"/>
    <property type="molecule type" value="Genomic_DNA"/>
</dbReference>
<evidence type="ECO:0000313" key="2">
    <source>
        <dbReference type="EMBL" id="APZ91969.1"/>
    </source>
</evidence>
<protein>
    <submittedName>
        <fullName evidence="2">Uncharacterized protein</fullName>
    </submittedName>
</protein>
<dbReference type="InterPro" id="IPR011990">
    <property type="entry name" value="TPR-like_helical_dom_sf"/>
</dbReference>
<dbReference type="STRING" id="1891926.Fuma_01570"/>
<dbReference type="Gene3D" id="1.25.40.10">
    <property type="entry name" value="Tetratricopeptide repeat domain"/>
    <property type="match status" value="1"/>
</dbReference>
<dbReference type="AlphaFoldDB" id="A0A1P8WD57"/>
<dbReference type="SUPFAM" id="SSF54001">
    <property type="entry name" value="Cysteine proteinases"/>
    <property type="match status" value="1"/>
</dbReference>
<accession>A0A1P8WD57</accession>
<name>A0A1P8WD57_9PLAN</name>
<evidence type="ECO:0000256" key="1">
    <source>
        <dbReference type="SAM" id="MobiDB-lite"/>
    </source>
</evidence>
<feature type="region of interest" description="Disordered" evidence="1">
    <location>
        <begin position="62"/>
        <end position="81"/>
    </location>
</feature>
<reference evidence="2 3" key="1">
    <citation type="journal article" date="2016" name="Front. Microbiol.">
        <title>Fuerstia marisgermanicae gen. nov., sp. nov., an Unusual Member of the Phylum Planctomycetes from the German Wadden Sea.</title>
        <authorList>
            <person name="Kohn T."/>
            <person name="Heuer A."/>
            <person name="Jogler M."/>
            <person name="Vollmers J."/>
            <person name="Boedeker C."/>
            <person name="Bunk B."/>
            <person name="Rast P."/>
            <person name="Borchert D."/>
            <person name="Glockner I."/>
            <person name="Freese H.M."/>
            <person name="Klenk H.P."/>
            <person name="Overmann J."/>
            <person name="Kaster A.K."/>
            <person name="Rohde M."/>
            <person name="Wiegand S."/>
            <person name="Jogler C."/>
        </authorList>
    </citation>
    <scope>NUCLEOTIDE SEQUENCE [LARGE SCALE GENOMIC DNA]</scope>
    <source>
        <strain evidence="2 3">NH11</strain>
    </source>
</reference>
<sequence>MASADTAEVLLAIPELSQPFYSPKRIKPTVSTRFYRPISAVFCVLLTTVFLSGCNNNREEDATVAGSGKGNAAAPNQETEGEKCRNKLAGAIRRVGPEALSVQANPERSINGLNAWIASCAADEMSALEISDATLKMVDSNPRVTAGRFTANDAWYIRDSLLLRDLTSAVWERTDSDDKQAAGKDALRVIRLFQWLVRNVSLLPDGADRVPLGPFDVLLTGRGTPQDRAWIFVEALRQQYIHSAFIVSTEAEPEEGGDLLATAEWLVVVQLEDGSMLFDPTVGVAVPSGENLNLKAPAPASVAALAEHPRWKSVSVRLVAQLATFAPRMLVLQNQLAAEDSAVLYEELTGGISDTTPLIDLAVAAGDGVWTAKDVSIWAYPEEQVVAAASLSEGQLLAYTNLLRPFDAPFERAIQSSRNLEDIPAVPRNLSDEERKQMVEERIMKAYEVFSADQSSENMFGTPSRRLLKARISQIMGHTDTSVIQQLQQIRITSMQDSFQIAVPEAVREQVPGMPKIMTIPFPPLVREVNQSSTGDSLYWTAMCQMDRGEVGASITTLANYRRQYPDGKWKYPSMVSHAEALLQQERTEDAIAMLQQANQDDNPEKQRVALMLDALQASDE</sequence>
<dbReference type="KEGG" id="fmr:Fuma_01570"/>
<organism evidence="2 3">
    <name type="scientific">Fuerstiella marisgermanici</name>
    <dbReference type="NCBI Taxonomy" id="1891926"/>
    <lineage>
        <taxon>Bacteria</taxon>
        <taxon>Pseudomonadati</taxon>
        <taxon>Planctomycetota</taxon>
        <taxon>Planctomycetia</taxon>
        <taxon>Planctomycetales</taxon>
        <taxon>Planctomycetaceae</taxon>
        <taxon>Fuerstiella</taxon>
    </lineage>
</organism>
<gene>
    <name evidence="2" type="ORF">Fuma_01570</name>
</gene>
<keyword evidence="3" id="KW-1185">Reference proteome</keyword>
<evidence type="ECO:0000313" key="3">
    <source>
        <dbReference type="Proteomes" id="UP000187735"/>
    </source>
</evidence>
<proteinExistence type="predicted"/>
<dbReference type="Proteomes" id="UP000187735">
    <property type="component" value="Chromosome"/>
</dbReference>
<dbReference type="InterPro" id="IPR038765">
    <property type="entry name" value="Papain-like_cys_pep_sf"/>
</dbReference>